<dbReference type="PROSITE" id="PS52015">
    <property type="entry name" value="TONB_CTD"/>
    <property type="match status" value="1"/>
</dbReference>
<accession>A0A6L5JSC2</accession>
<evidence type="ECO:0000256" key="6">
    <source>
        <dbReference type="ARBA" id="ARBA00022692"/>
    </source>
</evidence>
<evidence type="ECO:0000256" key="9">
    <source>
        <dbReference type="ARBA" id="ARBA00023136"/>
    </source>
</evidence>
<evidence type="ECO:0000256" key="8">
    <source>
        <dbReference type="ARBA" id="ARBA00022989"/>
    </source>
</evidence>
<feature type="signal peptide" evidence="12">
    <location>
        <begin position="1"/>
        <end position="16"/>
    </location>
</feature>
<dbReference type="InterPro" id="IPR037682">
    <property type="entry name" value="TonB_C"/>
</dbReference>
<feature type="compositionally biased region" description="Pro residues" evidence="11">
    <location>
        <begin position="20"/>
        <end position="35"/>
    </location>
</feature>
<feature type="compositionally biased region" description="Low complexity" evidence="11">
    <location>
        <begin position="10"/>
        <end position="19"/>
    </location>
</feature>
<keyword evidence="12" id="KW-0732">Signal</keyword>
<dbReference type="GO" id="GO:0030288">
    <property type="term" value="C:outer membrane-bounded periplasmic space"/>
    <property type="evidence" value="ECO:0007669"/>
    <property type="project" value="InterPro"/>
</dbReference>
<evidence type="ECO:0000256" key="11">
    <source>
        <dbReference type="SAM" id="MobiDB-lite"/>
    </source>
</evidence>
<keyword evidence="8" id="KW-1133">Transmembrane helix</keyword>
<dbReference type="Proteomes" id="UP000480275">
    <property type="component" value="Unassembled WGS sequence"/>
</dbReference>
<comment type="function">
    <text evidence="10">Interacts with outer membrane receptor proteins that carry out high-affinity binding and energy dependent uptake into the periplasmic space of specific substrates. It could act to transduce energy from the cytoplasmic membrane to specific energy-requiring processes in the outer membrane, resulting in the release into the periplasm of ligands bound by these outer membrane proteins.</text>
</comment>
<dbReference type="GO" id="GO:0015031">
    <property type="term" value="P:protein transport"/>
    <property type="evidence" value="ECO:0007669"/>
    <property type="project" value="UniProtKB-UniRule"/>
</dbReference>
<feature type="compositionally biased region" description="Pro residues" evidence="11">
    <location>
        <begin position="55"/>
        <end position="77"/>
    </location>
</feature>
<dbReference type="NCBIfam" id="TIGR01352">
    <property type="entry name" value="tonB_Cterm"/>
    <property type="match status" value="1"/>
</dbReference>
<evidence type="ECO:0000256" key="1">
    <source>
        <dbReference type="ARBA" id="ARBA00004383"/>
    </source>
</evidence>
<keyword evidence="7 10" id="KW-0653">Protein transport</keyword>
<keyword evidence="5 10" id="KW-0997">Cell inner membrane</keyword>
<evidence type="ECO:0000256" key="7">
    <source>
        <dbReference type="ARBA" id="ARBA00022927"/>
    </source>
</evidence>
<dbReference type="InterPro" id="IPR006260">
    <property type="entry name" value="TonB/TolA_C"/>
</dbReference>
<gene>
    <name evidence="14" type="ORF">GHK24_00545</name>
</gene>
<evidence type="ECO:0000256" key="12">
    <source>
        <dbReference type="SAM" id="SignalP"/>
    </source>
</evidence>
<name>A0A6L5JSC2_RHOTE</name>
<dbReference type="Pfam" id="PF03544">
    <property type="entry name" value="TonB_C"/>
    <property type="match status" value="1"/>
</dbReference>
<keyword evidence="3 10" id="KW-0813">Transport</keyword>
<dbReference type="AlphaFoldDB" id="A0A6L5JSC2"/>
<organism evidence="14 15">
    <name type="scientific">Rhodocyclus tenuis</name>
    <name type="common">Rhodospirillum tenue</name>
    <dbReference type="NCBI Taxonomy" id="1066"/>
    <lineage>
        <taxon>Bacteria</taxon>
        <taxon>Pseudomonadati</taxon>
        <taxon>Pseudomonadota</taxon>
        <taxon>Betaproteobacteria</taxon>
        <taxon>Rhodocyclales</taxon>
        <taxon>Rhodocyclaceae</taxon>
        <taxon>Rhodocyclus</taxon>
    </lineage>
</organism>
<comment type="similarity">
    <text evidence="2 10">Belongs to the TonB family.</text>
</comment>
<comment type="caution">
    <text evidence="14">The sequence shown here is derived from an EMBL/GenBank/DDBJ whole genome shotgun (WGS) entry which is preliminary data.</text>
</comment>
<evidence type="ECO:0000313" key="14">
    <source>
        <dbReference type="EMBL" id="MQY50273.1"/>
    </source>
</evidence>
<dbReference type="Gene3D" id="3.30.1150.10">
    <property type="match status" value="1"/>
</dbReference>
<dbReference type="EMBL" id="WIXJ01000001">
    <property type="protein sequence ID" value="MQY50273.1"/>
    <property type="molecule type" value="Genomic_DNA"/>
</dbReference>
<dbReference type="PANTHER" id="PTHR33446:SF2">
    <property type="entry name" value="PROTEIN TONB"/>
    <property type="match status" value="1"/>
</dbReference>
<dbReference type="GO" id="GO:0098797">
    <property type="term" value="C:plasma membrane protein complex"/>
    <property type="evidence" value="ECO:0007669"/>
    <property type="project" value="TreeGrafter"/>
</dbReference>
<evidence type="ECO:0000313" key="15">
    <source>
        <dbReference type="Proteomes" id="UP000480275"/>
    </source>
</evidence>
<dbReference type="InterPro" id="IPR051045">
    <property type="entry name" value="TonB-dependent_transducer"/>
</dbReference>
<dbReference type="PANTHER" id="PTHR33446">
    <property type="entry name" value="PROTEIN TONB-RELATED"/>
    <property type="match status" value="1"/>
</dbReference>
<keyword evidence="9" id="KW-0472">Membrane</keyword>
<evidence type="ECO:0000256" key="5">
    <source>
        <dbReference type="ARBA" id="ARBA00022519"/>
    </source>
</evidence>
<dbReference type="GO" id="GO:0031992">
    <property type="term" value="F:energy transducer activity"/>
    <property type="evidence" value="ECO:0007669"/>
    <property type="project" value="InterPro"/>
</dbReference>
<dbReference type="GO" id="GO:0055085">
    <property type="term" value="P:transmembrane transport"/>
    <property type="evidence" value="ECO:0007669"/>
    <property type="project" value="InterPro"/>
</dbReference>
<feature type="domain" description="TonB C-terminal" evidence="13">
    <location>
        <begin position="77"/>
        <end position="168"/>
    </location>
</feature>
<protein>
    <recommendedName>
        <fullName evidence="10">Protein TonB</fullName>
    </recommendedName>
</protein>
<dbReference type="InterPro" id="IPR003538">
    <property type="entry name" value="TonB"/>
</dbReference>
<sequence>MPALMVSLLPAATAAAQPTPSEPPPPRAKPTPATKPQPSRTLTTNATSPATTSAPPEPPPAAPPVAPAPAAPAPVSPPRFDADYLKNPAPNYPPMSRRMGEEGKVLLRVFVDAGGRPTQIEIKSSSGSPRLDQAASEAVWRWQFVPARQGDEARAAWVVVPIVFTLKG</sequence>
<feature type="region of interest" description="Disordered" evidence="11">
    <location>
        <begin position="1"/>
        <end position="98"/>
    </location>
</feature>
<keyword evidence="6" id="KW-0812">Transmembrane</keyword>
<evidence type="ECO:0000256" key="4">
    <source>
        <dbReference type="ARBA" id="ARBA00022475"/>
    </source>
</evidence>
<feature type="chain" id="PRO_5026774715" description="Protein TonB" evidence="12">
    <location>
        <begin position="17"/>
        <end position="168"/>
    </location>
</feature>
<proteinExistence type="inferred from homology"/>
<evidence type="ECO:0000256" key="2">
    <source>
        <dbReference type="ARBA" id="ARBA00006555"/>
    </source>
</evidence>
<dbReference type="SUPFAM" id="SSF74653">
    <property type="entry name" value="TolA/TonB C-terminal domain"/>
    <property type="match status" value="1"/>
</dbReference>
<reference evidence="14 15" key="1">
    <citation type="submission" date="2019-10" db="EMBL/GenBank/DDBJ databases">
        <title>Whole-genome sequence of the purple nonsulfur photosynthetic bacterium Rhodocyclus tenuis.</title>
        <authorList>
            <person name="Kyndt J.A."/>
            <person name="Meyer T.E."/>
        </authorList>
    </citation>
    <scope>NUCLEOTIDE SEQUENCE [LARGE SCALE GENOMIC DNA]</scope>
    <source>
        <strain evidence="14 15">DSM 110</strain>
    </source>
</reference>
<evidence type="ECO:0000259" key="13">
    <source>
        <dbReference type="PROSITE" id="PS52015"/>
    </source>
</evidence>
<comment type="subcellular location">
    <subcellularLocation>
        <location evidence="1 10">Cell inner membrane</location>
        <topology evidence="1 10">Single-pass membrane protein</topology>
        <orientation evidence="1 10">Periplasmic side</orientation>
    </subcellularLocation>
</comment>
<evidence type="ECO:0000256" key="3">
    <source>
        <dbReference type="ARBA" id="ARBA00022448"/>
    </source>
</evidence>
<dbReference type="GO" id="GO:0015891">
    <property type="term" value="P:siderophore transport"/>
    <property type="evidence" value="ECO:0007669"/>
    <property type="project" value="InterPro"/>
</dbReference>
<evidence type="ECO:0000256" key="10">
    <source>
        <dbReference type="RuleBase" id="RU362123"/>
    </source>
</evidence>
<keyword evidence="4 10" id="KW-1003">Cell membrane</keyword>
<keyword evidence="10" id="KW-0735">Signal-anchor</keyword>
<dbReference type="OrthoDB" id="9792439at2"/>
<dbReference type="PRINTS" id="PR01374">
    <property type="entry name" value="TONBPROTEIN"/>
</dbReference>